<evidence type="ECO:0000259" key="8">
    <source>
        <dbReference type="Pfam" id="PF00081"/>
    </source>
</evidence>
<dbReference type="Pfam" id="PF00081">
    <property type="entry name" value="Sod_Fe_N"/>
    <property type="match status" value="1"/>
</dbReference>
<dbReference type="InterPro" id="IPR019831">
    <property type="entry name" value="Mn/Fe_SOD_N"/>
</dbReference>
<gene>
    <name evidence="10" type="ORF">ENN50_05985</name>
</gene>
<dbReference type="InterPro" id="IPR019833">
    <property type="entry name" value="Mn/Fe_SOD_BS"/>
</dbReference>
<dbReference type="FunFam" id="1.10.287.990:FF:000002">
    <property type="entry name" value="Superoxide dismutase"/>
    <property type="match status" value="1"/>
</dbReference>
<dbReference type="Proteomes" id="UP000886335">
    <property type="component" value="Unassembled WGS sequence"/>
</dbReference>
<evidence type="ECO:0000256" key="5">
    <source>
        <dbReference type="ARBA" id="ARBA00049204"/>
    </source>
</evidence>
<reference evidence="10" key="1">
    <citation type="journal article" date="2020" name="mSystems">
        <title>Genome- and Community-Level Interaction Insights into Carbon Utilization and Element Cycling Functions of Hydrothermarchaeota in Hydrothermal Sediment.</title>
        <authorList>
            <person name="Zhou Z."/>
            <person name="Liu Y."/>
            <person name="Xu W."/>
            <person name="Pan J."/>
            <person name="Luo Z.H."/>
            <person name="Li M."/>
        </authorList>
    </citation>
    <scope>NUCLEOTIDE SEQUENCE [LARGE SCALE GENOMIC DNA]</scope>
    <source>
        <strain evidence="10">SpSt-1181</strain>
    </source>
</reference>
<dbReference type="InterPro" id="IPR001189">
    <property type="entry name" value="Mn/Fe_SOD"/>
</dbReference>
<feature type="binding site" evidence="6">
    <location>
        <position position="165"/>
    </location>
    <ligand>
        <name>Mn(2+)</name>
        <dbReference type="ChEBI" id="CHEBI:29035"/>
    </ligand>
</feature>
<dbReference type="EC" id="1.15.1.1" evidence="7"/>
<keyword evidence="3 7" id="KW-0560">Oxidoreductase</keyword>
<evidence type="ECO:0000313" key="10">
    <source>
        <dbReference type="EMBL" id="HED31220.1"/>
    </source>
</evidence>
<dbReference type="Pfam" id="PF02777">
    <property type="entry name" value="Sod_Fe_C"/>
    <property type="match status" value="1"/>
</dbReference>
<evidence type="ECO:0000256" key="6">
    <source>
        <dbReference type="PIRSR" id="PIRSR000349-1"/>
    </source>
</evidence>
<dbReference type="PROSITE" id="PS00088">
    <property type="entry name" value="SOD_MN"/>
    <property type="match status" value="1"/>
</dbReference>
<evidence type="ECO:0000259" key="9">
    <source>
        <dbReference type="Pfam" id="PF02777"/>
    </source>
</evidence>
<evidence type="ECO:0000256" key="4">
    <source>
        <dbReference type="ARBA" id="ARBA00023004"/>
    </source>
</evidence>
<dbReference type="GO" id="GO:0005737">
    <property type="term" value="C:cytoplasm"/>
    <property type="evidence" value="ECO:0007669"/>
    <property type="project" value="UniProtKB-ARBA"/>
</dbReference>
<dbReference type="InterPro" id="IPR036314">
    <property type="entry name" value="SOD_C_sf"/>
</dbReference>
<feature type="binding site" evidence="6">
    <location>
        <position position="27"/>
    </location>
    <ligand>
        <name>Mn(2+)</name>
        <dbReference type="ChEBI" id="CHEBI:29035"/>
    </ligand>
</feature>
<dbReference type="GO" id="GO:0004784">
    <property type="term" value="F:superoxide dismutase activity"/>
    <property type="evidence" value="ECO:0007669"/>
    <property type="project" value="UniProtKB-EC"/>
</dbReference>
<keyword evidence="4" id="KW-0408">Iron</keyword>
<dbReference type="PANTHER" id="PTHR42769:SF3">
    <property type="entry name" value="SUPEROXIDE DISMUTASE [FE] 2, CHLOROPLASTIC"/>
    <property type="match status" value="1"/>
</dbReference>
<dbReference type="GO" id="GO:0046872">
    <property type="term" value="F:metal ion binding"/>
    <property type="evidence" value="ECO:0007669"/>
    <property type="project" value="UniProtKB-KW"/>
</dbReference>
<dbReference type="InterPro" id="IPR036324">
    <property type="entry name" value="Mn/Fe_SOD_N_sf"/>
</dbReference>
<feature type="binding site" evidence="6">
    <location>
        <position position="161"/>
    </location>
    <ligand>
        <name>Mn(2+)</name>
        <dbReference type="ChEBI" id="CHEBI:29035"/>
    </ligand>
</feature>
<dbReference type="PIRSF" id="PIRSF000349">
    <property type="entry name" value="SODismutase"/>
    <property type="match status" value="1"/>
</dbReference>
<accession>A0A831STW0</accession>
<dbReference type="SUPFAM" id="SSF54719">
    <property type="entry name" value="Fe,Mn superoxide dismutase (SOD), C-terminal domain"/>
    <property type="match status" value="1"/>
</dbReference>
<evidence type="ECO:0000256" key="1">
    <source>
        <dbReference type="ARBA" id="ARBA00008714"/>
    </source>
</evidence>
<dbReference type="AlphaFoldDB" id="A0A831STW0"/>
<organism evidence="10">
    <name type="scientific">Prosthecochloris aestuarii</name>
    <dbReference type="NCBI Taxonomy" id="1102"/>
    <lineage>
        <taxon>Bacteria</taxon>
        <taxon>Pseudomonadati</taxon>
        <taxon>Chlorobiota</taxon>
        <taxon>Chlorobiia</taxon>
        <taxon>Chlorobiales</taxon>
        <taxon>Chlorobiaceae</taxon>
        <taxon>Prosthecochloris</taxon>
    </lineage>
</organism>
<feature type="binding site" evidence="6">
    <location>
        <position position="79"/>
    </location>
    <ligand>
        <name>Mn(2+)</name>
        <dbReference type="ChEBI" id="CHEBI:29035"/>
    </ligand>
</feature>
<dbReference type="EMBL" id="DSBW01000135">
    <property type="protein sequence ID" value="HED31220.1"/>
    <property type="molecule type" value="Genomic_DNA"/>
</dbReference>
<dbReference type="PANTHER" id="PTHR42769">
    <property type="entry name" value="SUPEROXIDE DISMUTASE"/>
    <property type="match status" value="1"/>
</dbReference>
<comment type="function">
    <text evidence="7">Destroys radicals which are normally produced within the cells and which are toxic to biological systems.</text>
</comment>
<proteinExistence type="inferred from homology"/>
<dbReference type="Gene3D" id="3.55.40.20">
    <property type="entry name" value="Iron/manganese superoxide dismutase, C-terminal domain"/>
    <property type="match status" value="1"/>
</dbReference>
<evidence type="ECO:0000256" key="3">
    <source>
        <dbReference type="ARBA" id="ARBA00023002"/>
    </source>
</evidence>
<keyword evidence="2 6" id="KW-0479">Metal-binding</keyword>
<dbReference type="Gene3D" id="1.10.287.990">
    <property type="entry name" value="Fe,Mn superoxide dismutase (SOD) domain"/>
    <property type="match status" value="1"/>
</dbReference>
<protein>
    <recommendedName>
        <fullName evidence="7">Superoxide dismutase</fullName>
        <ecNumber evidence="7">1.15.1.1</ecNumber>
    </recommendedName>
</protein>
<name>A0A831STW0_PROAE</name>
<comment type="catalytic activity">
    <reaction evidence="5 7">
        <text>2 superoxide + 2 H(+) = H2O2 + O2</text>
        <dbReference type="Rhea" id="RHEA:20696"/>
        <dbReference type="ChEBI" id="CHEBI:15378"/>
        <dbReference type="ChEBI" id="CHEBI:15379"/>
        <dbReference type="ChEBI" id="CHEBI:16240"/>
        <dbReference type="ChEBI" id="CHEBI:18421"/>
        <dbReference type="EC" id="1.15.1.1"/>
    </reaction>
</comment>
<sequence length="201" mass="22279">MAYQQPALPYAENALEPWISARTIGFHYGKHHATYVSKFNELVAGTPFDQQPLEDVVKAVAGDADKTAIFNNGAQAWNHSFYWNCLSPDRGGKPSGRLADKINEDFGSYEAFREALANAAATQFGSGWAWLAADNGSLKIVKTPNAETPLTKGMHPVLTIDVWEHAYYLDYQNRRPDYVAALIDNLANWDFAAENFEAAGF</sequence>
<comment type="caution">
    <text evidence="10">The sequence shown here is derived from an EMBL/GenBank/DDBJ whole genome shotgun (WGS) entry which is preliminary data.</text>
</comment>
<comment type="similarity">
    <text evidence="1 7">Belongs to the iron/manganese superoxide dismutase family.</text>
</comment>
<dbReference type="InterPro" id="IPR019832">
    <property type="entry name" value="Mn/Fe_SOD_C"/>
</dbReference>
<dbReference type="FunFam" id="3.55.40.20:FF:000001">
    <property type="entry name" value="Superoxide dismutase"/>
    <property type="match status" value="1"/>
</dbReference>
<feature type="domain" description="Manganese/iron superoxide dismutase C-terminal" evidence="9">
    <location>
        <begin position="94"/>
        <end position="194"/>
    </location>
</feature>
<evidence type="ECO:0000256" key="2">
    <source>
        <dbReference type="ARBA" id="ARBA00022723"/>
    </source>
</evidence>
<evidence type="ECO:0000256" key="7">
    <source>
        <dbReference type="RuleBase" id="RU000414"/>
    </source>
</evidence>
<feature type="domain" description="Manganese/iron superoxide dismutase N-terminal" evidence="8">
    <location>
        <begin position="3"/>
        <end position="87"/>
    </location>
</feature>
<dbReference type="PRINTS" id="PR01703">
    <property type="entry name" value="MNSODISMTASE"/>
</dbReference>
<dbReference type="SUPFAM" id="SSF46609">
    <property type="entry name" value="Fe,Mn superoxide dismutase (SOD), N-terminal domain"/>
    <property type="match status" value="1"/>
</dbReference>